<keyword evidence="4" id="KW-1185">Reference proteome</keyword>
<feature type="domain" description="S-Me-THD-like C-terminal" evidence="2">
    <location>
        <begin position="56"/>
        <end position="243"/>
    </location>
</feature>
<dbReference type="SUPFAM" id="SSF160991">
    <property type="entry name" value="CV3147-like"/>
    <property type="match status" value="1"/>
</dbReference>
<organism evidence="3 4">
    <name type="scientific">Streptomyces varsoviensis</name>
    <dbReference type="NCBI Taxonomy" id="67373"/>
    <lineage>
        <taxon>Bacteria</taxon>
        <taxon>Bacillati</taxon>
        <taxon>Actinomycetota</taxon>
        <taxon>Actinomycetes</taxon>
        <taxon>Kitasatosporales</taxon>
        <taxon>Streptomycetaceae</taxon>
        <taxon>Streptomyces</taxon>
    </lineage>
</organism>
<dbReference type="Pfam" id="PF20906">
    <property type="entry name" value="S-Me-THD_C"/>
    <property type="match status" value="1"/>
</dbReference>
<dbReference type="Proteomes" id="UP000037020">
    <property type="component" value="Unassembled WGS sequence"/>
</dbReference>
<evidence type="ECO:0008006" key="5">
    <source>
        <dbReference type="Google" id="ProtNLM"/>
    </source>
</evidence>
<accession>A0ABR5J5L7</accession>
<sequence>PIACAAAAGLPIVDGDAMGRAFPELQMVLPGLIGVSNSPMALADDKGNTIVVEAVDNHAAERIARAVCVELGCQISCADTVLRGDQLADGLVPATLTLAGRLGAAVREARAAHTDPVAAARAMLSGIPLLTGKVVDVVRRTEGGFARGRARLEGIGDDAGRVLELDFQNEHLLATRDGVTVATTPDLICVLDSETGSPVTTEGLRYGLRVSVLAARCDPRWISPGGLALTGPRYFGYDVDYLPFGEEARTSFGEEARTS</sequence>
<dbReference type="InterPro" id="IPR048350">
    <property type="entry name" value="S-Me-THD-like_C"/>
</dbReference>
<proteinExistence type="predicted"/>
<evidence type="ECO:0000313" key="4">
    <source>
        <dbReference type="Proteomes" id="UP000037020"/>
    </source>
</evidence>
<evidence type="ECO:0000259" key="2">
    <source>
        <dbReference type="Pfam" id="PF20906"/>
    </source>
</evidence>
<name>A0ABR5J5L7_9ACTN</name>
<dbReference type="Gene3D" id="3.40.1610.10">
    <property type="entry name" value="CV3147-like domain"/>
    <property type="match status" value="1"/>
</dbReference>
<protein>
    <recommendedName>
        <fullName evidence="5">DUF917 domain-containing protein</fullName>
    </recommendedName>
</protein>
<feature type="domain" description="S-Me-THD N-terminal" evidence="1">
    <location>
        <begin position="1"/>
        <end position="53"/>
    </location>
</feature>
<gene>
    <name evidence="3" type="ORF">ADK38_18510</name>
</gene>
<dbReference type="Pfam" id="PF06032">
    <property type="entry name" value="S-Me-THD_N"/>
    <property type="match status" value="1"/>
</dbReference>
<evidence type="ECO:0000313" key="3">
    <source>
        <dbReference type="EMBL" id="KOG88672.1"/>
    </source>
</evidence>
<dbReference type="InterPro" id="IPR024071">
    <property type="entry name" value="S-Me-THD_C_sf"/>
</dbReference>
<dbReference type="Gene3D" id="2.40.390.10">
    <property type="entry name" value="CV3147-like"/>
    <property type="match status" value="1"/>
</dbReference>
<reference evidence="3 4" key="1">
    <citation type="submission" date="2015-07" db="EMBL/GenBank/DDBJ databases">
        <authorList>
            <person name="Ju K.-S."/>
            <person name="Doroghazi J.R."/>
            <person name="Metcalf W.W."/>
        </authorList>
    </citation>
    <scope>NUCLEOTIDE SEQUENCE [LARGE SCALE GENOMIC DNA]</scope>
    <source>
        <strain evidence="3 4">NRRL B-3589</strain>
    </source>
</reference>
<dbReference type="EMBL" id="LGUT01001576">
    <property type="protein sequence ID" value="KOG88672.1"/>
    <property type="molecule type" value="Genomic_DNA"/>
</dbReference>
<dbReference type="InterPro" id="IPR027479">
    <property type="entry name" value="S-Me-THD_N_sf"/>
</dbReference>
<dbReference type="InterPro" id="IPR010318">
    <property type="entry name" value="S-Me-THD_N"/>
</dbReference>
<comment type="caution">
    <text evidence="3">The sequence shown here is derived from an EMBL/GenBank/DDBJ whole genome shotgun (WGS) entry which is preliminary data.</text>
</comment>
<evidence type="ECO:0000259" key="1">
    <source>
        <dbReference type="Pfam" id="PF06032"/>
    </source>
</evidence>
<feature type="non-terminal residue" evidence="3">
    <location>
        <position position="1"/>
    </location>
</feature>